<dbReference type="RefSeq" id="WP_203921743.1">
    <property type="nucleotide sequence ID" value="NZ_BONZ01000064.1"/>
</dbReference>
<name>A0A8J3QWL4_9ACTN</name>
<organism evidence="2 3">
    <name type="scientific">Rugosimonospora africana</name>
    <dbReference type="NCBI Taxonomy" id="556532"/>
    <lineage>
        <taxon>Bacteria</taxon>
        <taxon>Bacillati</taxon>
        <taxon>Actinomycetota</taxon>
        <taxon>Actinomycetes</taxon>
        <taxon>Micromonosporales</taxon>
        <taxon>Micromonosporaceae</taxon>
        <taxon>Rugosimonospora</taxon>
    </lineage>
</organism>
<dbReference type="AlphaFoldDB" id="A0A8J3QWL4"/>
<comment type="caution">
    <text evidence="2">The sequence shown here is derived from an EMBL/GenBank/DDBJ whole genome shotgun (WGS) entry which is preliminary data.</text>
</comment>
<accession>A0A8J3QWL4</accession>
<reference evidence="2" key="1">
    <citation type="submission" date="2021-01" db="EMBL/GenBank/DDBJ databases">
        <title>Whole genome shotgun sequence of Rugosimonospora africana NBRC 104875.</title>
        <authorList>
            <person name="Komaki H."/>
            <person name="Tamura T."/>
        </authorList>
    </citation>
    <scope>NUCLEOTIDE SEQUENCE</scope>
    <source>
        <strain evidence="2">NBRC 104875</strain>
    </source>
</reference>
<keyword evidence="1" id="KW-1133">Transmembrane helix</keyword>
<keyword evidence="1" id="KW-0472">Membrane</keyword>
<protein>
    <submittedName>
        <fullName evidence="2">Uncharacterized protein</fullName>
    </submittedName>
</protein>
<gene>
    <name evidence="2" type="ORF">Raf01_63850</name>
</gene>
<dbReference type="Proteomes" id="UP000642748">
    <property type="component" value="Unassembled WGS sequence"/>
</dbReference>
<feature type="transmembrane region" description="Helical" evidence="1">
    <location>
        <begin position="31"/>
        <end position="50"/>
    </location>
</feature>
<sequence length="112" mass="12555">MLQDEQPADWEDSLKRHAAYPMLVRGTRLDACAIPVAVLGVALILAWIAVTNHFPWPIPLAVIPSLWVLNWGGVLMQRSALTRLQSDLPDVSKASMLHAVKRDSLPRLPWNR</sequence>
<dbReference type="EMBL" id="BONZ01000064">
    <property type="protein sequence ID" value="GIH18213.1"/>
    <property type="molecule type" value="Genomic_DNA"/>
</dbReference>
<evidence type="ECO:0000256" key="1">
    <source>
        <dbReference type="SAM" id="Phobius"/>
    </source>
</evidence>
<proteinExistence type="predicted"/>
<keyword evidence="1" id="KW-0812">Transmembrane</keyword>
<evidence type="ECO:0000313" key="3">
    <source>
        <dbReference type="Proteomes" id="UP000642748"/>
    </source>
</evidence>
<feature type="transmembrane region" description="Helical" evidence="1">
    <location>
        <begin position="56"/>
        <end position="76"/>
    </location>
</feature>
<keyword evidence="3" id="KW-1185">Reference proteome</keyword>
<evidence type="ECO:0000313" key="2">
    <source>
        <dbReference type="EMBL" id="GIH18213.1"/>
    </source>
</evidence>